<dbReference type="Pfam" id="PF01757">
    <property type="entry name" value="Acyl_transf_3"/>
    <property type="match status" value="1"/>
</dbReference>
<feature type="transmembrane region" description="Helical" evidence="2">
    <location>
        <begin position="342"/>
        <end position="363"/>
    </location>
</feature>
<evidence type="ECO:0000313" key="5">
    <source>
        <dbReference type="EMBL" id="QCN90748.1"/>
    </source>
</evidence>
<dbReference type="InterPro" id="IPR002656">
    <property type="entry name" value="Acyl_transf_3_dom"/>
</dbReference>
<dbReference type="PANTHER" id="PTHR23028">
    <property type="entry name" value="ACETYLTRANSFERASE"/>
    <property type="match status" value="1"/>
</dbReference>
<evidence type="ECO:0000313" key="7">
    <source>
        <dbReference type="Proteomes" id="UP000501753"/>
    </source>
</evidence>
<evidence type="ECO:0000256" key="2">
    <source>
        <dbReference type="SAM" id="Phobius"/>
    </source>
</evidence>
<feature type="compositionally biased region" description="Low complexity" evidence="1">
    <location>
        <begin position="16"/>
        <end position="39"/>
    </location>
</feature>
<dbReference type="AlphaFoldDB" id="A0A3S9ZCD3"/>
<feature type="region of interest" description="Disordered" evidence="1">
    <location>
        <begin position="1"/>
        <end position="39"/>
    </location>
</feature>
<dbReference type="InterPro" id="IPR050879">
    <property type="entry name" value="Acyltransferase_3"/>
</dbReference>
<name>A0A3S9ZCD3_STRGD</name>
<keyword evidence="4" id="KW-0808">Transferase</keyword>
<dbReference type="Proteomes" id="UP000271291">
    <property type="component" value="Chromosome"/>
</dbReference>
<accession>A0A3S9ZCD3</accession>
<proteinExistence type="predicted"/>
<dbReference type="PANTHER" id="PTHR23028:SF53">
    <property type="entry name" value="ACYL_TRANSF_3 DOMAIN-CONTAINING PROTEIN"/>
    <property type="match status" value="1"/>
</dbReference>
<keyword evidence="2" id="KW-0812">Transmembrane</keyword>
<feature type="transmembrane region" description="Helical" evidence="2">
    <location>
        <begin position="227"/>
        <end position="249"/>
    </location>
</feature>
<feature type="transmembrane region" description="Helical" evidence="2">
    <location>
        <begin position="283"/>
        <end position="301"/>
    </location>
</feature>
<evidence type="ECO:0000313" key="4">
    <source>
        <dbReference type="EMBL" id="AZS85446.1"/>
    </source>
</evidence>
<dbReference type="GO" id="GO:0016747">
    <property type="term" value="F:acyltransferase activity, transferring groups other than amino-acyl groups"/>
    <property type="evidence" value="ECO:0007669"/>
    <property type="project" value="InterPro"/>
</dbReference>
<feature type="transmembrane region" description="Helical" evidence="2">
    <location>
        <begin position="308"/>
        <end position="330"/>
    </location>
</feature>
<feature type="region of interest" description="Disordered" evidence="1">
    <location>
        <begin position="67"/>
        <end position="91"/>
    </location>
</feature>
<sequence length="456" mass="47233">MTSTEPDPEPVPPDPTDSSGSVASAASVASPASVTAAPTAPTATSGVAVAALAAASATTASTTAVSAPSITPPVLSTPSPAVGPSVSSVPSVPPVPRLWALDGLRLGAALMVAVYHLGGRGGEVSRAWGSSPARQFPVLHTYFAYGCLGVQVFFVISGFVICMSGWGRTAQTFLASRAGRLLPAYWAAVVLVTVVSALPVTAARAVSPSDALVNLTMLQQPLGADRVLGVCWTLWAEVRFYVLFALLVVAPGVDRRRVLLFCAGWTLAAALAGGVRAPLLDAVVMPAYAPFFVGGIGLYLVHRDRRDVPAWGVVAVSWLIGQHHAVAALWRPPHADAFSHRTAAGIVLVVTLGFAAVAAVALARPRRAELPWLTAAGALTYPFYLVHEHLGWPLVRALHGGLGLSAAVTLVVAVAALLALAWLLHRAVERPFGPRLRRALLAPVARRDTATARPAA</sequence>
<gene>
    <name evidence="5" type="ORF">DDJ31_24385</name>
    <name evidence="4" type="ORF">ELQ87_14910</name>
</gene>
<feature type="compositionally biased region" description="Low complexity" evidence="1">
    <location>
        <begin position="78"/>
        <end position="90"/>
    </location>
</feature>
<reference evidence="4 6" key="2">
    <citation type="submission" date="2018-12" db="EMBL/GenBank/DDBJ databases">
        <title>Streptomyces griseoviridis F1-27 complete genome.</title>
        <authorList>
            <person name="Mariita R.M."/>
            <person name="Sello J.K."/>
        </authorList>
    </citation>
    <scope>NUCLEOTIDE SEQUENCE [LARGE SCALE GENOMIC DNA]</scope>
    <source>
        <strain evidence="4 6">F1-27</strain>
    </source>
</reference>
<organism evidence="4 6">
    <name type="scientific">Streptomyces griseoviridis</name>
    <dbReference type="NCBI Taxonomy" id="45398"/>
    <lineage>
        <taxon>Bacteria</taxon>
        <taxon>Bacillati</taxon>
        <taxon>Actinomycetota</taxon>
        <taxon>Actinomycetes</taxon>
        <taxon>Kitasatosporales</taxon>
        <taxon>Streptomycetaceae</taxon>
        <taxon>Streptomyces</taxon>
    </lineage>
</organism>
<dbReference type="GO" id="GO:0009103">
    <property type="term" value="P:lipopolysaccharide biosynthetic process"/>
    <property type="evidence" value="ECO:0007669"/>
    <property type="project" value="TreeGrafter"/>
</dbReference>
<dbReference type="OrthoDB" id="9807745at2"/>
<feature type="transmembrane region" description="Helical" evidence="2">
    <location>
        <begin position="258"/>
        <end position="277"/>
    </location>
</feature>
<dbReference type="GO" id="GO:0016020">
    <property type="term" value="C:membrane"/>
    <property type="evidence" value="ECO:0007669"/>
    <property type="project" value="TreeGrafter"/>
</dbReference>
<keyword evidence="4" id="KW-0012">Acyltransferase</keyword>
<evidence type="ECO:0000259" key="3">
    <source>
        <dbReference type="Pfam" id="PF01757"/>
    </source>
</evidence>
<evidence type="ECO:0000256" key="1">
    <source>
        <dbReference type="SAM" id="MobiDB-lite"/>
    </source>
</evidence>
<protein>
    <submittedName>
        <fullName evidence="4">Acyltransferase</fullName>
    </submittedName>
</protein>
<dbReference type="EMBL" id="CP034687">
    <property type="protein sequence ID" value="AZS85446.1"/>
    <property type="molecule type" value="Genomic_DNA"/>
</dbReference>
<keyword evidence="2" id="KW-1133">Transmembrane helix</keyword>
<keyword evidence="2" id="KW-0472">Membrane</keyword>
<feature type="transmembrane region" description="Helical" evidence="2">
    <location>
        <begin position="142"/>
        <end position="163"/>
    </location>
</feature>
<feature type="transmembrane region" description="Helical" evidence="2">
    <location>
        <begin position="370"/>
        <end position="386"/>
    </location>
</feature>
<dbReference type="KEGG" id="sgd:ELQ87_14910"/>
<dbReference type="Proteomes" id="UP000501753">
    <property type="component" value="Chromosome"/>
</dbReference>
<dbReference type="EMBL" id="CP029078">
    <property type="protein sequence ID" value="QCN90748.1"/>
    <property type="molecule type" value="Genomic_DNA"/>
</dbReference>
<reference evidence="5 7" key="1">
    <citation type="submission" date="2018-04" db="EMBL/GenBank/DDBJ databases">
        <title>Complete genome sequences of Streptomyces griseoviridis K61 and characterization of antagonistic properties of biological control agents.</title>
        <authorList>
            <person name="Mariita R.M."/>
            <person name="Sello J.K."/>
        </authorList>
    </citation>
    <scope>NUCLEOTIDE SEQUENCE [LARGE SCALE GENOMIC DNA]</scope>
    <source>
        <strain evidence="5 7">K61</strain>
    </source>
</reference>
<feature type="transmembrane region" description="Helical" evidence="2">
    <location>
        <begin position="184"/>
        <end position="207"/>
    </location>
</feature>
<feature type="transmembrane region" description="Helical" evidence="2">
    <location>
        <begin position="406"/>
        <end position="428"/>
    </location>
</feature>
<keyword evidence="7" id="KW-1185">Reference proteome</keyword>
<feature type="domain" description="Acyltransferase 3" evidence="3">
    <location>
        <begin position="100"/>
        <end position="425"/>
    </location>
</feature>
<evidence type="ECO:0000313" key="6">
    <source>
        <dbReference type="Proteomes" id="UP000271291"/>
    </source>
</evidence>